<feature type="compositionally biased region" description="Acidic residues" evidence="1">
    <location>
        <begin position="200"/>
        <end position="224"/>
    </location>
</feature>
<dbReference type="EMBL" id="QJKJ01001912">
    <property type="protein sequence ID" value="RDY05293.1"/>
    <property type="molecule type" value="Genomic_DNA"/>
</dbReference>
<dbReference type="GO" id="GO:0015074">
    <property type="term" value="P:DNA integration"/>
    <property type="evidence" value="ECO:0007669"/>
    <property type="project" value="InterPro"/>
</dbReference>
<dbReference type="GO" id="GO:0003676">
    <property type="term" value="F:nucleic acid binding"/>
    <property type="evidence" value="ECO:0007669"/>
    <property type="project" value="InterPro"/>
</dbReference>
<proteinExistence type="predicted"/>
<gene>
    <name evidence="3" type="ORF">CR513_10889</name>
</gene>
<dbReference type="AlphaFoldDB" id="A0A371HR92"/>
<evidence type="ECO:0000259" key="2">
    <source>
        <dbReference type="PROSITE" id="PS50994"/>
    </source>
</evidence>
<protein>
    <recommendedName>
        <fullName evidence="2">Integrase catalytic domain-containing protein</fullName>
    </recommendedName>
</protein>
<dbReference type="PANTHER" id="PTHR42648">
    <property type="entry name" value="TRANSPOSASE, PUTATIVE-RELATED"/>
    <property type="match status" value="1"/>
</dbReference>
<dbReference type="InterPro" id="IPR012337">
    <property type="entry name" value="RNaseH-like_sf"/>
</dbReference>
<accession>A0A371HR92</accession>
<reference evidence="3" key="1">
    <citation type="submission" date="2018-05" db="EMBL/GenBank/DDBJ databases">
        <title>Draft genome of Mucuna pruriens seed.</title>
        <authorList>
            <person name="Nnadi N.E."/>
            <person name="Vos R."/>
            <person name="Hasami M.H."/>
            <person name="Devisetty U.K."/>
            <person name="Aguiy J.C."/>
        </authorList>
    </citation>
    <scope>NUCLEOTIDE SEQUENCE [LARGE SCALE GENOMIC DNA]</scope>
    <source>
        <strain evidence="3">JCA_2017</strain>
    </source>
</reference>
<name>A0A371HR92_MUCPR</name>
<dbReference type="InterPro" id="IPR036397">
    <property type="entry name" value="RNaseH_sf"/>
</dbReference>
<dbReference type="STRING" id="157652.A0A371HR92"/>
<feature type="domain" description="Integrase catalytic" evidence="2">
    <location>
        <begin position="38"/>
        <end position="139"/>
    </location>
</feature>
<evidence type="ECO:0000256" key="1">
    <source>
        <dbReference type="SAM" id="MobiDB-lite"/>
    </source>
</evidence>
<keyword evidence="4" id="KW-1185">Reference proteome</keyword>
<dbReference type="InterPro" id="IPR039537">
    <property type="entry name" value="Retrotran_Ty1/copia-like"/>
</dbReference>
<sequence length="242" mass="28038">MWTKAQYPQKQEFVFGEECDFKHQQVSITNSIPNGVVSLQIENGSIFNEEVRRKEQGSLSRFEDDIRHEKTPPKTPQLNGLAERMNMTLIEIVRCMLFEAKLPKHFLGETLYTTVHVINLNPTVSLNTEMPDKIWFGKDVKLYDPIEKKLVKSDVQFMDDQTIKDIDMVKKTTPEKDNNLFEIDQVQMLVHDLDTVENNLGDDFDVPPNDDIEKEQEMSQDENPSDAPKPPLVQLKRSNRSM</sequence>
<feature type="non-terminal residue" evidence="3">
    <location>
        <position position="1"/>
    </location>
</feature>
<dbReference type="PANTHER" id="PTHR42648:SF28">
    <property type="entry name" value="TRANSPOSON-ENCODED PROTEIN WITH RIBONUCLEASE H-LIKE AND RETROVIRUS ZINC FINGER-LIKE DOMAINS"/>
    <property type="match status" value="1"/>
</dbReference>
<dbReference type="InterPro" id="IPR001584">
    <property type="entry name" value="Integrase_cat-core"/>
</dbReference>
<dbReference type="OrthoDB" id="1434865at2759"/>
<feature type="region of interest" description="Disordered" evidence="1">
    <location>
        <begin position="199"/>
        <end position="242"/>
    </location>
</feature>
<dbReference type="PROSITE" id="PS50994">
    <property type="entry name" value="INTEGRASE"/>
    <property type="match status" value="1"/>
</dbReference>
<evidence type="ECO:0000313" key="4">
    <source>
        <dbReference type="Proteomes" id="UP000257109"/>
    </source>
</evidence>
<dbReference type="Gene3D" id="3.30.420.10">
    <property type="entry name" value="Ribonuclease H-like superfamily/Ribonuclease H"/>
    <property type="match status" value="1"/>
</dbReference>
<organism evidence="3 4">
    <name type="scientific">Mucuna pruriens</name>
    <name type="common">Velvet bean</name>
    <name type="synonym">Dolichos pruriens</name>
    <dbReference type="NCBI Taxonomy" id="157652"/>
    <lineage>
        <taxon>Eukaryota</taxon>
        <taxon>Viridiplantae</taxon>
        <taxon>Streptophyta</taxon>
        <taxon>Embryophyta</taxon>
        <taxon>Tracheophyta</taxon>
        <taxon>Spermatophyta</taxon>
        <taxon>Magnoliopsida</taxon>
        <taxon>eudicotyledons</taxon>
        <taxon>Gunneridae</taxon>
        <taxon>Pentapetalae</taxon>
        <taxon>rosids</taxon>
        <taxon>fabids</taxon>
        <taxon>Fabales</taxon>
        <taxon>Fabaceae</taxon>
        <taxon>Papilionoideae</taxon>
        <taxon>50 kb inversion clade</taxon>
        <taxon>NPAAA clade</taxon>
        <taxon>indigoferoid/millettioid clade</taxon>
        <taxon>Phaseoleae</taxon>
        <taxon>Mucuna</taxon>
    </lineage>
</organism>
<comment type="caution">
    <text evidence="3">The sequence shown here is derived from an EMBL/GenBank/DDBJ whole genome shotgun (WGS) entry which is preliminary data.</text>
</comment>
<evidence type="ECO:0000313" key="3">
    <source>
        <dbReference type="EMBL" id="RDY05293.1"/>
    </source>
</evidence>
<dbReference type="Proteomes" id="UP000257109">
    <property type="component" value="Unassembled WGS sequence"/>
</dbReference>
<dbReference type="SUPFAM" id="SSF53098">
    <property type="entry name" value="Ribonuclease H-like"/>
    <property type="match status" value="1"/>
</dbReference>